<gene>
    <name evidence="3" type="ORF">GCM10009639_57560</name>
</gene>
<keyword evidence="2" id="KW-0732">Signal</keyword>
<proteinExistence type="predicted"/>
<evidence type="ECO:0000256" key="2">
    <source>
        <dbReference type="SAM" id="SignalP"/>
    </source>
</evidence>
<protein>
    <submittedName>
        <fullName evidence="3">Uncharacterized protein</fullName>
    </submittedName>
</protein>
<evidence type="ECO:0000313" key="4">
    <source>
        <dbReference type="Proteomes" id="UP001499863"/>
    </source>
</evidence>
<keyword evidence="4" id="KW-1185">Reference proteome</keyword>
<feature type="region of interest" description="Disordered" evidence="1">
    <location>
        <begin position="51"/>
        <end position="105"/>
    </location>
</feature>
<reference evidence="3 4" key="1">
    <citation type="journal article" date="2019" name="Int. J. Syst. Evol. Microbiol.">
        <title>The Global Catalogue of Microorganisms (GCM) 10K type strain sequencing project: providing services to taxonomists for standard genome sequencing and annotation.</title>
        <authorList>
            <consortium name="The Broad Institute Genomics Platform"/>
            <consortium name="The Broad Institute Genome Sequencing Center for Infectious Disease"/>
            <person name="Wu L."/>
            <person name="Ma J."/>
        </authorList>
    </citation>
    <scope>NUCLEOTIDE SEQUENCE [LARGE SCALE GENOMIC DNA]</scope>
    <source>
        <strain evidence="3 4">JCM 12393</strain>
    </source>
</reference>
<dbReference type="Proteomes" id="UP001499863">
    <property type="component" value="Unassembled WGS sequence"/>
</dbReference>
<comment type="caution">
    <text evidence="3">The sequence shown here is derived from an EMBL/GenBank/DDBJ whole genome shotgun (WGS) entry which is preliminary data.</text>
</comment>
<feature type="compositionally biased region" description="Low complexity" evidence="1">
    <location>
        <begin position="59"/>
        <end position="85"/>
    </location>
</feature>
<dbReference type="EMBL" id="BAAAKJ010000333">
    <property type="protein sequence ID" value="GAA1408077.1"/>
    <property type="molecule type" value="Genomic_DNA"/>
</dbReference>
<evidence type="ECO:0000313" key="3">
    <source>
        <dbReference type="EMBL" id="GAA1408077.1"/>
    </source>
</evidence>
<accession>A0ABN1YEP0</accession>
<sequence length="105" mass="10230">MFRLAARAASALVLASALTLAFTTSALADPPQPAATDIAGVGAGTTEALFNQHGATGGSAATPARRPPSAATASSPSSAAAPRSTPRADRLPSPAPARRGRAGQV</sequence>
<evidence type="ECO:0000256" key="1">
    <source>
        <dbReference type="SAM" id="MobiDB-lite"/>
    </source>
</evidence>
<feature type="signal peptide" evidence="2">
    <location>
        <begin position="1"/>
        <end position="28"/>
    </location>
</feature>
<organism evidence="3 4">
    <name type="scientific">Kitasatospora putterlickiae</name>
    <dbReference type="NCBI Taxonomy" id="221725"/>
    <lineage>
        <taxon>Bacteria</taxon>
        <taxon>Bacillati</taxon>
        <taxon>Actinomycetota</taxon>
        <taxon>Actinomycetes</taxon>
        <taxon>Kitasatosporales</taxon>
        <taxon>Streptomycetaceae</taxon>
        <taxon>Kitasatospora</taxon>
    </lineage>
</organism>
<name>A0ABN1YEP0_9ACTN</name>
<feature type="chain" id="PRO_5045665499" evidence="2">
    <location>
        <begin position="29"/>
        <end position="105"/>
    </location>
</feature>